<gene>
    <name evidence="2" type="ORF">Ga0074812_11697</name>
</gene>
<protein>
    <submittedName>
        <fullName evidence="2">Uncharacterized protein</fullName>
    </submittedName>
</protein>
<accession>A0A0S4QRF4</accession>
<name>A0A0S4QRF4_9ACTN</name>
<evidence type="ECO:0000313" key="2">
    <source>
        <dbReference type="EMBL" id="CUU58067.1"/>
    </source>
</evidence>
<dbReference type="Proteomes" id="UP000198802">
    <property type="component" value="Unassembled WGS sequence"/>
</dbReference>
<organism evidence="2 3">
    <name type="scientific">Parafrankia irregularis</name>
    <dbReference type="NCBI Taxonomy" id="795642"/>
    <lineage>
        <taxon>Bacteria</taxon>
        <taxon>Bacillati</taxon>
        <taxon>Actinomycetota</taxon>
        <taxon>Actinomycetes</taxon>
        <taxon>Frankiales</taxon>
        <taxon>Frankiaceae</taxon>
        <taxon>Parafrankia</taxon>
    </lineage>
</organism>
<dbReference type="EMBL" id="FAOZ01000016">
    <property type="protein sequence ID" value="CUU58067.1"/>
    <property type="molecule type" value="Genomic_DNA"/>
</dbReference>
<feature type="compositionally biased region" description="Basic and acidic residues" evidence="1">
    <location>
        <begin position="1"/>
        <end position="21"/>
    </location>
</feature>
<feature type="region of interest" description="Disordered" evidence="1">
    <location>
        <begin position="1"/>
        <end position="115"/>
    </location>
</feature>
<evidence type="ECO:0000313" key="3">
    <source>
        <dbReference type="Proteomes" id="UP000198802"/>
    </source>
</evidence>
<sequence length="115" mass="12159">MATDDEAKADKGGRRAGEQRARRLAGQVNRLLSGEACSSPDEADPGARTARELTDQAARDAAGEWRDKPDPCDEPGPGERDRPGADRPAQRQAPGGRVGDAGGTARPPRDDQTSR</sequence>
<dbReference type="AlphaFoldDB" id="A0A0S4QRF4"/>
<reference evidence="3" key="1">
    <citation type="submission" date="2015-11" db="EMBL/GenBank/DDBJ databases">
        <authorList>
            <person name="Varghese N."/>
        </authorList>
    </citation>
    <scope>NUCLEOTIDE SEQUENCE [LARGE SCALE GENOMIC DNA]</scope>
    <source>
        <strain evidence="3">DSM 45899</strain>
    </source>
</reference>
<feature type="compositionally biased region" description="Basic and acidic residues" evidence="1">
    <location>
        <begin position="49"/>
        <end position="89"/>
    </location>
</feature>
<evidence type="ECO:0000256" key="1">
    <source>
        <dbReference type="SAM" id="MobiDB-lite"/>
    </source>
</evidence>
<proteinExistence type="predicted"/>
<keyword evidence="3" id="KW-1185">Reference proteome</keyword>